<dbReference type="Gene3D" id="1.10.10.10">
    <property type="entry name" value="Winged helix-like DNA-binding domain superfamily/Winged helix DNA-binding domain"/>
    <property type="match status" value="1"/>
</dbReference>
<dbReference type="Gene3D" id="2.60.120.10">
    <property type="entry name" value="Jelly Rolls"/>
    <property type="match status" value="1"/>
</dbReference>
<sequence>MESQTMLSFFPKKHVENWLKRDRKVMNKGEFIMSPGEQLVYILVKGTAQIFHLHPDGKECVIGLAMPGECIGILELFSQREQKRFTKALTQTEVIALTFDEVKKVITETPELSMFLLHYVTERLEETLEILEQVAYGKVEERLLFLLNKLAEKDQSQGEFIRLPDYLTHRDLAGMIASTRETVTFLMNKFLQVGTLVQIDKTLWLRISE</sequence>
<gene>
    <name evidence="6" type="ORF">H1Z61_12120</name>
</gene>
<dbReference type="InterPro" id="IPR036390">
    <property type="entry name" value="WH_DNA-bd_sf"/>
</dbReference>
<dbReference type="GO" id="GO:0005829">
    <property type="term" value="C:cytosol"/>
    <property type="evidence" value="ECO:0007669"/>
    <property type="project" value="TreeGrafter"/>
</dbReference>
<dbReference type="PROSITE" id="PS50042">
    <property type="entry name" value="CNMP_BINDING_3"/>
    <property type="match status" value="1"/>
</dbReference>
<keyword evidence="3" id="KW-0010">Activator</keyword>
<comment type="caution">
    <text evidence="6">The sequence shown here is derived from an EMBL/GenBank/DDBJ whole genome shotgun (WGS) entry which is preliminary data.</text>
</comment>
<dbReference type="GO" id="GO:0003700">
    <property type="term" value="F:DNA-binding transcription factor activity"/>
    <property type="evidence" value="ECO:0007669"/>
    <property type="project" value="TreeGrafter"/>
</dbReference>
<dbReference type="GO" id="GO:0003677">
    <property type="term" value="F:DNA binding"/>
    <property type="evidence" value="ECO:0007669"/>
    <property type="project" value="UniProtKB-KW"/>
</dbReference>
<dbReference type="PANTHER" id="PTHR24567:SF26">
    <property type="entry name" value="REGULATORY PROTEIN YEIL"/>
    <property type="match status" value="1"/>
</dbReference>
<dbReference type="InterPro" id="IPR050397">
    <property type="entry name" value="Env_Response_Regulators"/>
</dbReference>
<dbReference type="Proteomes" id="UP000570010">
    <property type="component" value="Unassembled WGS sequence"/>
</dbReference>
<keyword evidence="4" id="KW-0804">Transcription</keyword>
<dbReference type="PANTHER" id="PTHR24567">
    <property type="entry name" value="CRP FAMILY TRANSCRIPTIONAL REGULATORY PROTEIN"/>
    <property type="match status" value="1"/>
</dbReference>
<dbReference type="Pfam" id="PF00027">
    <property type="entry name" value="cNMP_binding"/>
    <property type="match status" value="1"/>
</dbReference>
<reference evidence="6 7" key="1">
    <citation type="submission" date="2020-07" db="EMBL/GenBank/DDBJ databases">
        <authorList>
            <person name="Feng H."/>
        </authorList>
    </citation>
    <scope>NUCLEOTIDE SEQUENCE [LARGE SCALE GENOMIC DNA]</scope>
    <source>
        <strain evidence="7">s-12</strain>
    </source>
</reference>
<feature type="domain" description="Cyclic nucleotide-binding" evidence="5">
    <location>
        <begin position="40"/>
        <end position="123"/>
    </location>
</feature>
<name>A0A7W1X560_9BACI</name>
<dbReference type="SUPFAM" id="SSF46785">
    <property type="entry name" value="Winged helix' DNA-binding domain"/>
    <property type="match status" value="1"/>
</dbReference>
<dbReference type="RefSeq" id="WP_163242499.1">
    <property type="nucleotide sequence ID" value="NZ_JAAIWN010000027.1"/>
</dbReference>
<dbReference type="InterPro" id="IPR012318">
    <property type="entry name" value="HTH_CRP"/>
</dbReference>
<dbReference type="EMBL" id="JACEIO010000029">
    <property type="protein sequence ID" value="MBA4537853.1"/>
    <property type="molecule type" value="Genomic_DNA"/>
</dbReference>
<evidence type="ECO:0000313" key="7">
    <source>
        <dbReference type="Proteomes" id="UP000570010"/>
    </source>
</evidence>
<dbReference type="CDD" id="cd00038">
    <property type="entry name" value="CAP_ED"/>
    <property type="match status" value="1"/>
</dbReference>
<evidence type="ECO:0000259" key="5">
    <source>
        <dbReference type="PROSITE" id="PS50042"/>
    </source>
</evidence>
<keyword evidence="2" id="KW-0238">DNA-binding</keyword>
<dbReference type="InterPro" id="IPR000595">
    <property type="entry name" value="cNMP-bd_dom"/>
</dbReference>
<keyword evidence="1" id="KW-0805">Transcription regulation</keyword>
<dbReference type="InterPro" id="IPR018490">
    <property type="entry name" value="cNMP-bd_dom_sf"/>
</dbReference>
<evidence type="ECO:0000256" key="2">
    <source>
        <dbReference type="ARBA" id="ARBA00023125"/>
    </source>
</evidence>
<accession>A0A7W1X560</accession>
<evidence type="ECO:0000256" key="3">
    <source>
        <dbReference type="ARBA" id="ARBA00023159"/>
    </source>
</evidence>
<dbReference type="Pfam" id="PF13545">
    <property type="entry name" value="HTH_Crp_2"/>
    <property type="match status" value="1"/>
</dbReference>
<evidence type="ECO:0000313" key="6">
    <source>
        <dbReference type="EMBL" id="MBA4537853.1"/>
    </source>
</evidence>
<evidence type="ECO:0000256" key="4">
    <source>
        <dbReference type="ARBA" id="ARBA00023163"/>
    </source>
</evidence>
<organism evidence="6 7">
    <name type="scientific">Bacillus aquiflavi</name>
    <dbReference type="NCBI Taxonomy" id="2672567"/>
    <lineage>
        <taxon>Bacteria</taxon>
        <taxon>Bacillati</taxon>
        <taxon>Bacillota</taxon>
        <taxon>Bacilli</taxon>
        <taxon>Bacillales</taxon>
        <taxon>Bacillaceae</taxon>
        <taxon>Bacillus</taxon>
    </lineage>
</organism>
<dbReference type="InterPro" id="IPR014710">
    <property type="entry name" value="RmlC-like_jellyroll"/>
</dbReference>
<dbReference type="SUPFAM" id="SSF51206">
    <property type="entry name" value="cAMP-binding domain-like"/>
    <property type="match status" value="1"/>
</dbReference>
<protein>
    <submittedName>
        <fullName evidence="6">Crp/Fnr family transcriptional regulator</fullName>
    </submittedName>
</protein>
<dbReference type="InterPro" id="IPR036388">
    <property type="entry name" value="WH-like_DNA-bd_sf"/>
</dbReference>
<proteinExistence type="predicted"/>
<dbReference type="AlphaFoldDB" id="A0A7W1X560"/>
<evidence type="ECO:0000256" key="1">
    <source>
        <dbReference type="ARBA" id="ARBA00023015"/>
    </source>
</evidence>